<dbReference type="Pfam" id="PF07727">
    <property type="entry name" value="RVT_2"/>
    <property type="match status" value="1"/>
</dbReference>
<evidence type="ECO:0000256" key="1">
    <source>
        <dbReference type="ARBA" id="ARBA00022722"/>
    </source>
</evidence>
<keyword evidence="1" id="KW-0540">Nuclease</keyword>
<keyword evidence="8" id="KW-0808">Transferase</keyword>
<accession>A0AAV1JCN1</accession>
<sequence length="718" mass="81072">MIKNGNSVVFERDKCLIKNKLDELVAEAYLVDGVYKLKIQTQNCLLTAVSGETWHRRLGHINSTDMNKMKTCGLVEGLNYPDVFVISKSSCQTCCEGKQSRLPFNSGSRATETLQIIHSDVCGPMETMSIGGARTTETVTIPVVETTDSVGELLEESAVKTEFLYNQSSSSSSECDYSESLNNSFHKKKEESDKKEKEEETNNVPQTNEEPKKRLRKRPERYGFANMSTTSIGDNELTYAEAISGPESQQWLQAMTEELQSFDDNQVWEIVDAPDSASVVQCKWVLKKKIDCDNKVRYRARLVAKGFTQRAGVDYDETFSPVIRHSTLRLLLSLSVQLDMNVTHLNVTTAFLNGYLKESIFMHLPEGFPNKEPNKVMKLKKAVYGLKQSSLAWYQRVDETLCNLGYRRCELEPCVFIKNHNNNKKTIVGVYIDDFIIFSNNESETKSLIETLSQKFKIKDLGQVKQYLGMRINISKNVITIDQENYIEQIANNERHLYLQNGQTPLDIASKLGYVTVMETLKEVSEPSVAPASQDKYKVMAPETMLETFMSDSEEEGEDTILNDQPYRYLTADDMKSLGDDSLPIDVTKDERTESALSHKNIMEISHGSVNGLGFPPQNEVVVKSVSRYSTAHAPEGYCYNVDPTLPKCSIIPKYALNISSCACCLDITEKSYNGKISWYHFLWMRAAERCVVVVGVAYALLSLHFLLSNRQESLADI</sequence>
<reference evidence="14 15" key="1">
    <citation type="submission" date="2023-11" db="EMBL/GenBank/DDBJ databases">
        <authorList>
            <person name="Okamura Y."/>
        </authorList>
    </citation>
    <scope>NUCLEOTIDE SEQUENCE [LARGE SCALE GENOMIC DNA]</scope>
</reference>
<dbReference type="Pfam" id="PF13976">
    <property type="entry name" value="gag_pre-integrs"/>
    <property type="match status" value="1"/>
</dbReference>
<feature type="domain" description="Reverse transcriptase Ty1/copia-type" evidence="12">
    <location>
        <begin position="265"/>
        <end position="493"/>
    </location>
</feature>
<dbReference type="GO" id="GO:0003887">
    <property type="term" value="F:DNA-directed DNA polymerase activity"/>
    <property type="evidence" value="ECO:0007669"/>
    <property type="project" value="UniProtKB-KW"/>
</dbReference>
<keyword evidence="9" id="KW-0233">DNA recombination</keyword>
<evidence type="ECO:0000256" key="6">
    <source>
        <dbReference type="ARBA" id="ARBA00022908"/>
    </source>
</evidence>
<dbReference type="GO" id="GO:0016787">
    <property type="term" value="F:hydrolase activity"/>
    <property type="evidence" value="ECO:0007669"/>
    <property type="project" value="UniProtKB-KW"/>
</dbReference>
<evidence type="ECO:0000259" key="13">
    <source>
        <dbReference type="Pfam" id="PF13976"/>
    </source>
</evidence>
<dbReference type="GO" id="GO:0006310">
    <property type="term" value="P:DNA recombination"/>
    <property type="evidence" value="ECO:0007669"/>
    <property type="project" value="UniProtKB-KW"/>
</dbReference>
<keyword evidence="7" id="KW-0695">RNA-directed DNA polymerase</keyword>
<evidence type="ECO:0000256" key="4">
    <source>
        <dbReference type="ARBA" id="ARBA00022801"/>
    </source>
</evidence>
<keyword evidence="10" id="KW-0511">Multifunctional enzyme</keyword>
<evidence type="ECO:0000259" key="12">
    <source>
        <dbReference type="Pfam" id="PF07727"/>
    </source>
</evidence>
<feature type="compositionally biased region" description="Low complexity" evidence="11">
    <location>
        <begin position="169"/>
        <end position="180"/>
    </location>
</feature>
<evidence type="ECO:0000256" key="10">
    <source>
        <dbReference type="ARBA" id="ARBA00023268"/>
    </source>
</evidence>
<dbReference type="EMBL" id="CAVLEF010000008">
    <property type="protein sequence ID" value="CAK1546707.1"/>
    <property type="molecule type" value="Genomic_DNA"/>
</dbReference>
<keyword evidence="6" id="KW-0229">DNA integration</keyword>
<dbReference type="GO" id="GO:0003964">
    <property type="term" value="F:RNA-directed DNA polymerase activity"/>
    <property type="evidence" value="ECO:0007669"/>
    <property type="project" value="UniProtKB-KW"/>
</dbReference>
<dbReference type="GO" id="GO:0015074">
    <property type="term" value="P:DNA integration"/>
    <property type="evidence" value="ECO:0007669"/>
    <property type="project" value="UniProtKB-KW"/>
</dbReference>
<dbReference type="SUPFAM" id="SSF56672">
    <property type="entry name" value="DNA/RNA polymerases"/>
    <property type="match status" value="1"/>
</dbReference>
<evidence type="ECO:0000256" key="2">
    <source>
        <dbReference type="ARBA" id="ARBA00022723"/>
    </source>
</evidence>
<evidence type="ECO:0000256" key="7">
    <source>
        <dbReference type="ARBA" id="ARBA00022918"/>
    </source>
</evidence>
<dbReference type="InterPro" id="IPR039537">
    <property type="entry name" value="Retrotran_Ty1/copia-like"/>
</dbReference>
<comment type="caution">
    <text evidence="14">The sequence shown here is derived from an EMBL/GenBank/DDBJ whole genome shotgun (WGS) entry which is preliminary data.</text>
</comment>
<dbReference type="GO" id="GO:0004519">
    <property type="term" value="F:endonuclease activity"/>
    <property type="evidence" value="ECO:0007669"/>
    <property type="project" value="UniProtKB-KW"/>
</dbReference>
<keyword evidence="2" id="KW-0479">Metal-binding</keyword>
<gene>
    <name evidence="14" type="ORF">LNINA_LOCUS6242</name>
</gene>
<evidence type="ECO:0000256" key="5">
    <source>
        <dbReference type="ARBA" id="ARBA00022842"/>
    </source>
</evidence>
<evidence type="ECO:0000256" key="8">
    <source>
        <dbReference type="ARBA" id="ARBA00022932"/>
    </source>
</evidence>
<evidence type="ECO:0000313" key="14">
    <source>
        <dbReference type="EMBL" id="CAK1546707.1"/>
    </source>
</evidence>
<dbReference type="GO" id="GO:0046872">
    <property type="term" value="F:metal ion binding"/>
    <property type="evidence" value="ECO:0007669"/>
    <property type="project" value="UniProtKB-KW"/>
</dbReference>
<evidence type="ECO:0000256" key="11">
    <source>
        <dbReference type="SAM" id="MobiDB-lite"/>
    </source>
</evidence>
<evidence type="ECO:0000313" key="15">
    <source>
        <dbReference type="Proteomes" id="UP001497472"/>
    </source>
</evidence>
<feature type="compositionally biased region" description="Basic and acidic residues" evidence="11">
    <location>
        <begin position="188"/>
        <end position="200"/>
    </location>
</feature>
<evidence type="ECO:0000256" key="3">
    <source>
        <dbReference type="ARBA" id="ARBA00022759"/>
    </source>
</evidence>
<evidence type="ECO:0000256" key="9">
    <source>
        <dbReference type="ARBA" id="ARBA00023172"/>
    </source>
</evidence>
<feature type="domain" description="GAG-pre-integrase" evidence="13">
    <location>
        <begin position="34"/>
        <end position="99"/>
    </location>
</feature>
<keyword evidence="8" id="KW-0239">DNA-directed DNA polymerase</keyword>
<keyword evidence="4" id="KW-0378">Hydrolase</keyword>
<feature type="region of interest" description="Disordered" evidence="11">
    <location>
        <begin position="169"/>
        <end position="227"/>
    </location>
</feature>
<dbReference type="InterPro" id="IPR043502">
    <property type="entry name" value="DNA/RNA_pol_sf"/>
</dbReference>
<keyword evidence="3" id="KW-0255">Endonuclease</keyword>
<dbReference type="AlphaFoldDB" id="A0AAV1JCN1"/>
<keyword evidence="8" id="KW-0548">Nucleotidyltransferase</keyword>
<name>A0AAV1JCN1_9NEOP</name>
<evidence type="ECO:0008006" key="16">
    <source>
        <dbReference type="Google" id="ProtNLM"/>
    </source>
</evidence>
<proteinExistence type="predicted"/>
<organism evidence="14 15">
    <name type="scientific">Leptosia nina</name>
    <dbReference type="NCBI Taxonomy" id="320188"/>
    <lineage>
        <taxon>Eukaryota</taxon>
        <taxon>Metazoa</taxon>
        <taxon>Ecdysozoa</taxon>
        <taxon>Arthropoda</taxon>
        <taxon>Hexapoda</taxon>
        <taxon>Insecta</taxon>
        <taxon>Pterygota</taxon>
        <taxon>Neoptera</taxon>
        <taxon>Endopterygota</taxon>
        <taxon>Lepidoptera</taxon>
        <taxon>Glossata</taxon>
        <taxon>Ditrysia</taxon>
        <taxon>Papilionoidea</taxon>
        <taxon>Pieridae</taxon>
        <taxon>Pierinae</taxon>
        <taxon>Leptosia</taxon>
    </lineage>
</organism>
<keyword evidence="5" id="KW-0460">Magnesium</keyword>
<dbReference type="InterPro" id="IPR013103">
    <property type="entry name" value="RVT_2"/>
</dbReference>
<dbReference type="InterPro" id="IPR025724">
    <property type="entry name" value="GAG-pre-integrase_dom"/>
</dbReference>
<dbReference type="PANTHER" id="PTHR42648:SF11">
    <property type="entry name" value="TRANSPOSON TY4-P GAG-POL POLYPROTEIN"/>
    <property type="match status" value="1"/>
</dbReference>
<protein>
    <recommendedName>
        <fullName evidence="16">Reverse transcriptase Ty1/copia-type domain-containing protein</fullName>
    </recommendedName>
</protein>
<dbReference type="PANTHER" id="PTHR42648">
    <property type="entry name" value="TRANSPOSASE, PUTATIVE-RELATED"/>
    <property type="match status" value="1"/>
</dbReference>
<dbReference type="Proteomes" id="UP001497472">
    <property type="component" value="Unassembled WGS sequence"/>
</dbReference>
<keyword evidence="15" id="KW-1185">Reference proteome</keyword>